<keyword evidence="1" id="KW-0812">Transmembrane</keyword>
<dbReference type="AlphaFoldDB" id="A0A6C0BTD6"/>
<keyword evidence="1" id="KW-1133">Transmembrane helix</keyword>
<accession>A0A6C0BTD6</accession>
<evidence type="ECO:0000256" key="1">
    <source>
        <dbReference type="SAM" id="Phobius"/>
    </source>
</evidence>
<dbReference type="NCBIfam" id="NF033632">
    <property type="entry name" value="SLATT_4"/>
    <property type="match status" value="1"/>
</dbReference>
<sequence>MTNKTKIKWTPEQQRLLINWAEKATGYAWLHNRSVNYFKNRNLYIAIPASFFGYIAGATSFISSSDGGGNIYISTMIGVCGILAGLLTNFQEIFTFKELGEQHRISALRFLSFFRDISCELSIHPNHRTDPIEYITMKRMELDKLLEQSPMPPQSIINEFNRKFKKVQIHKPDLANNLQTIIPYGAEMCNKTFEPLKTKKQLLKKYFKIWKKNVLETKHTTGDGLMEVANSETSSIIYNPNDHININVDNINVDTASSETVSSQSENDKQPLVVPIFNDELTRDANIMPFTDIIARSRASQMLDLRNDKYYLPQAYNDEMRRELEKELESNKTTSAV</sequence>
<feature type="transmembrane region" description="Helical" evidence="1">
    <location>
        <begin position="43"/>
        <end position="63"/>
    </location>
</feature>
<keyword evidence="1" id="KW-0472">Membrane</keyword>
<feature type="transmembrane region" description="Helical" evidence="1">
    <location>
        <begin position="69"/>
        <end position="87"/>
    </location>
</feature>
<organism evidence="2">
    <name type="scientific">viral metagenome</name>
    <dbReference type="NCBI Taxonomy" id="1070528"/>
    <lineage>
        <taxon>unclassified sequences</taxon>
        <taxon>metagenomes</taxon>
        <taxon>organismal metagenomes</taxon>
    </lineage>
</organism>
<proteinExistence type="predicted"/>
<protein>
    <recommendedName>
        <fullName evidence="3">SMODS and SLOG-associating 2TM effector domain-containing protein</fullName>
    </recommendedName>
</protein>
<evidence type="ECO:0008006" key="3">
    <source>
        <dbReference type="Google" id="ProtNLM"/>
    </source>
</evidence>
<reference evidence="2" key="1">
    <citation type="journal article" date="2020" name="Nature">
        <title>Giant virus diversity and host interactions through global metagenomics.</title>
        <authorList>
            <person name="Schulz F."/>
            <person name="Roux S."/>
            <person name="Paez-Espino D."/>
            <person name="Jungbluth S."/>
            <person name="Walsh D.A."/>
            <person name="Denef V.J."/>
            <person name="McMahon K.D."/>
            <person name="Konstantinidis K.T."/>
            <person name="Eloe-Fadrosh E.A."/>
            <person name="Kyrpides N.C."/>
            <person name="Woyke T."/>
        </authorList>
    </citation>
    <scope>NUCLEOTIDE SEQUENCE</scope>
    <source>
        <strain evidence="2">GVMAG-M-3300018868-6</strain>
    </source>
</reference>
<evidence type="ECO:0000313" key="2">
    <source>
        <dbReference type="EMBL" id="QHS95486.1"/>
    </source>
</evidence>
<name>A0A6C0BTD6_9ZZZZ</name>
<dbReference type="EMBL" id="MN739253">
    <property type="protein sequence ID" value="QHS95486.1"/>
    <property type="molecule type" value="Genomic_DNA"/>
</dbReference>